<dbReference type="Proteomes" id="UP000095552">
    <property type="component" value="Unassembled WGS sequence"/>
</dbReference>
<dbReference type="EMBL" id="MDGQ01000003">
    <property type="protein sequence ID" value="OEK07020.1"/>
    <property type="molecule type" value="Genomic_DNA"/>
</dbReference>
<accession>A0A1E5T6M9</accession>
<dbReference type="Gene3D" id="3.40.30.10">
    <property type="entry name" value="Glutaredoxin"/>
    <property type="match status" value="1"/>
</dbReference>
<comment type="subcellular location">
    <subcellularLocation>
        <location evidence="1">Cell envelope</location>
    </subcellularLocation>
</comment>
<dbReference type="InterPro" id="IPR050553">
    <property type="entry name" value="Thioredoxin_ResA/DsbE_sf"/>
</dbReference>
<organism evidence="6 7">
    <name type="scientific">Roseivirga misakiensis</name>
    <dbReference type="NCBI Taxonomy" id="1563681"/>
    <lineage>
        <taxon>Bacteria</taxon>
        <taxon>Pseudomonadati</taxon>
        <taxon>Bacteroidota</taxon>
        <taxon>Cytophagia</taxon>
        <taxon>Cytophagales</taxon>
        <taxon>Roseivirgaceae</taxon>
        <taxon>Roseivirga</taxon>
    </lineage>
</organism>
<keyword evidence="4" id="KW-0676">Redox-active center</keyword>
<proteinExistence type="predicted"/>
<dbReference type="GO" id="GO:0016491">
    <property type="term" value="F:oxidoreductase activity"/>
    <property type="evidence" value="ECO:0007669"/>
    <property type="project" value="InterPro"/>
</dbReference>
<reference evidence="6 7" key="1">
    <citation type="submission" date="2016-08" db="EMBL/GenBank/DDBJ databases">
        <title>Draft genome of Fabibacter sp. strain SK-8.</title>
        <authorList>
            <person name="Wong S.-K."/>
            <person name="Hamasaki K."/>
            <person name="Yoshizawa S."/>
        </authorList>
    </citation>
    <scope>NUCLEOTIDE SEQUENCE [LARGE SCALE GENOMIC DNA]</scope>
    <source>
        <strain evidence="6 7">SK-8</strain>
    </source>
</reference>
<dbReference type="SUPFAM" id="SSF52833">
    <property type="entry name" value="Thioredoxin-like"/>
    <property type="match status" value="1"/>
</dbReference>
<dbReference type="PANTHER" id="PTHR42852:SF6">
    <property type="entry name" value="THIOL:DISULFIDE INTERCHANGE PROTEIN DSBE"/>
    <property type="match status" value="1"/>
</dbReference>
<sequence>MHKYTLFTLIFLVNGLHAQRKFAIEGTIKDYYGSSLTLELVNNGFAIGGNDQKVPVTEKNDLDYIKGEFEMDAAGFVGFFHYGTSKYVRYWVSPEGTNGLNIDWENPRVDPTFYGVTKNENTLLQKLDLGREKYQKPKVGYSRTTIKNLRESEMTLLKEAFSLGNLSSEFFNVMKADIKYFWLALSEEKAIKFENALDQPDLDDPTVWRTPYYLKYLSLYFSRKNSAFDLVTKYENISLSLKGKQIHEALWVYDLFEESSKEVVDYDIIQAQALFQKSFKNTPFIPKAAENIALIEDEYKVRNTKITDDMVIVNGTMDFQLMLDKFKGKVIYLDIWATWCAPCIVEMRPRYKDPLTEFIKDKDIKVIYFSVDIDPYAEKWKKKVKDLRLNSFNIRFPDYKSSKAFDFLGMSEDVRYYIPRYYIIDKNGKLVNDNAPRPSDGEKLYAELSKYL</sequence>
<dbReference type="STRING" id="1563681.BFP71_05015"/>
<evidence type="ECO:0000256" key="3">
    <source>
        <dbReference type="ARBA" id="ARBA00023157"/>
    </source>
</evidence>
<evidence type="ECO:0000256" key="2">
    <source>
        <dbReference type="ARBA" id="ARBA00022748"/>
    </source>
</evidence>
<evidence type="ECO:0000313" key="7">
    <source>
        <dbReference type="Proteomes" id="UP000095552"/>
    </source>
</evidence>
<dbReference type="InterPro" id="IPR013740">
    <property type="entry name" value="Redoxin"/>
</dbReference>
<dbReference type="CDD" id="cd02966">
    <property type="entry name" value="TlpA_like_family"/>
    <property type="match status" value="1"/>
</dbReference>
<dbReference type="GO" id="GO:0030313">
    <property type="term" value="C:cell envelope"/>
    <property type="evidence" value="ECO:0007669"/>
    <property type="project" value="UniProtKB-SubCell"/>
</dbReference>
<dbReference type="InterPro" id="IPR036249">
    <property type="entry name" value="Thioredoxin-like_sf"/>
</dbReference>
<comment type="caution">
    <text evidence="6">The sequence shown here is derived from an EMBL/GenBank/DDBJ whole genome shotgun (WGS) entry which is preliminary data.</text>
</comment>
<feature type="domain" description="Thioredoxin" evidence="5">
    <location>
        <begin position="283"/>
        <end position="452"/>
    </location>
</feature>
<keyword evidence="3" id="KW-1015">Disulfide bond</keyword>
<protein>
    <recommendedName>
        <fullName evidence="5">Thioredoxin domain-containing protein</fullName>
    </recommendedName>
</protein>
<evidence type="ECO:0000313" key="6">
    <source>
        <dbReference type="EMBL" id="OEK07020.1"/>
    </source>
</evidence>
<name>A0A1E5T6M9_9BACT</name>
<dbReference type="OrthoDB" id="6399635at2"/>
<evidence type="ECO:0000256" key="4">
    <source>
        <dbReference type="ARBA" id="ARBA00023284"/>
    </source>
</evidence>
<dbReference type="RefSeq" id="WP_069834332.1">
    <property type="nucleotide sequence ID" value="NZ_MDGQ01000003.1"/>
</dbReference>
<dbReference type="PANTHER" id="PTHR42852">
    <property type="entry name" value="THIOL:DISULFIDE INTERCHANGE PROTEIN DSBE"/>
    <property type="match status" value="1"/>
</dbReference>
<evidence type="ECO:0000259" key="5">
    <source>
        <dbReference type="PROSITE" id="PS51352"/>
    </source>
</evidence>
<dbReference type="GO" id="GO:0017004">
    <property type="term" value="P:cytochrome complex assembly"/>
    <property type="evidence" value="ECO:0007669"/>
    <property type="project" value="UniProtKB-KW"/>
</dbReference>
<gene>
    <name evidence="6" type="ORF">BFP71_05015</name>
</gene>
<evidence type="ECO:0000256" key="1">
    <source>
        <dbReference type="ARBA" id="ARBA00004196"/>
    </source>
</evidence>
<keyword evidence="2" id="KW-0201">Cytochrome c-type biogenesis</keyword>
<dbReference type="PROSITE" id="PS51352">
    <property type="entry name" value="THIOREDOXIN_2"/>
    <property type="match status" value="1"/>
</dbReference>
<dbReference type="InterPro" id="IPR013766">
    <property type="entry name" value="Thioredoxin_domain"/>
</dbReference>
<dbReference type="AlphaFoldDB" id="A0A1E5T6M9"/>
<keyword evidence="7" id="KW-1185">Reference proteome</keyword>
<dbReference type="Pfam" id="PF08534">
    <property type="entry name" value="Redoxin"/>
    <property type="match status" value="1"/>
</dbReference>